<sequence length="122" mass="12241">MTIRIVFDVMLRARGVNTLLESGARNACGGHHRPALPILRGYGSRYGCTKGVSAAGFRTPALRVSEGEGEKVRVDSRSAVVGAGLGTTGLAAARAAVARVVGAGAVVSRAVVSGVASAAGRP</sequence>
<reference evidence="1 2" key="1">
    <citation type="journal article" date="2019" name="Int. J. Syst. Evol. Microbiol.">
        <title>The Global Catalogue of Microorganisms (GCM) 10K type strain sequencing project: providing services to taxonomists for standard genome sequencing and annotation.</title>
        <authorList>
            <consortium name="The Broad Institute Genomics Platform"/>
            <consortium name="The Broad Institute Genome Sequencing Center for Infectious Disease"/>
            <person name="Wu L."/>
            <person name="Ma J."/>
        </authorList>
    </citation>
    <scope>NUCLEOTIDE SEQUENCE [LARGE SCALE GENOMIC DNA]</scope>
    <source>
        <strain evidence="1 2">JCM 13023</strain>
    </source>
</reference>
<accession>A0ABN1WJQ0</accession>
<evidence type="ECO:0000313" key="2">
    <source>
        <dbReference type="Proteomes" id="UP001500653"/>
    </source>
</evidence>
<dbReference type="EMBL" id="BAAALN010000019">
    <property type="protein sequence ID" value="GAA1251519.1"/>
    <property type="molecule type" value="Genomic_DNA"/>
</dbReference>
<name>A0ABN1WJQ0_9PSEU</name>
<dbReference type="Proteomes" id="UP001500653">
    <property type="component" value="Unassembled WGS sequence"/>
</dbReference>
<proteinExistence type="predicted"/>
<protein>
    <submittedName>
        <fullName evidence="1">Uncharacterized protein</fullName>
    </submittedName>
</protein>
<gene>
    <name evidence="1" type="ORF">GCM10009676_42910</name>
</gene>
<organism evidence="1 2">
    <name type="scientific">Prauserella halophila</name>
    <dbReference type="NCBI Taxonomy" id="185641"/>
    <lineage>
        <taxon>Bacteria</taxon>
        <taxon>Bacillati</taxon>
        <taxon>Actinomycetota</taxon>
        <taxon>Actinomycetes</taxon>
        <taxon>Pseudonocardiales</taxon>
        <taxon>Pseudonocardiaceae</taxon>
        <taxon>Prauserella</taxon>
    </lineage>
</organism>
<keyword evidence="2" id="KW-1185">Reference proteome</keyword>
<evidence type="ECO:0000313" key="1">
    <source>
        <dbReference type="EMBL" id="GAA1251519.1"/>
    </source>
</evidence>
<comment type="caution">
    <text evidence="1">The sequence shown here is derived from an EMBL/GenBank/DDBJ whole genome shotgun (WGS) entry which is preliminary data.</text>
</comment>